<name>A0A1G2V6M5_9BACT</name>
<comment type="caution">
    <text evidence="1">The sequence shown here is derived from an EMBL/GenBank/DDBJ whole genome shotgun (WGS) entry which is preliminary data.</text>
</comment>
<gene>
    <name evidence="1" type="ORF">A2544_01620</name>
</gene>
<accession>A0A1G2V6M5</accession>
<evidence type="ECO:0000313" key="1">
    <source>
        <dbReference type="EMBL" id="OHB17279.1"/>
    </source>
</evidence>
<reference evidence="1 2" key="1">
    <citation type="journal article" date="2016" name="Nat. Commun.">
        <title>Thousands of microbial genomes shed light on interconnected biogeochemical processes in an aquifer system.</title>
        <authorList>
            <person name="Anantharaman K."/>
            <person name="Brown C.T."/>
            <person name="Hug L.A."/>
            <person name="Sharon I."/>
            <person name="Castelle C.J."/>
            <person name="Probst A.J."/>
            <person name="Thomas B.C."/>
            <person name="Singh A."/>
            <person name="Wilkins M.J."/>
            <person name="Karaoz U."/>
            <person name="Brodie E.L."/>
            <person name="Williams K.H."/>
            <person name="Hubbard S.S."/>
            <person name="Banfield J.F."/>
        </authorList>
    </citation>
    <scope>NUCLEOTIDE SEQUENCE [LARGE SCALE GENOMIC DNA]</scope>
</reference>
<organism evidence="1 2">
    <name type="scientific">Candidatus Zambryskibacteria bacterium RIFOXYD2_FULL_43_10</name>
    <dbReference type="NCBI Taxonomy" id="1802782"/>
    <lineage>
        <taxon>Bacteria</taxon>
        <taxon>Candidatus Zambryskiibacteriota</taxon>
    </lineage>
</organism>
<dbReference type="AlphaFoldDB" id="A0A1G2V6M5"/>
<protein>
    <submittedName>
        <fullName evidence="1">Uncharacterized protein</fullName>
    </submittedName>
</protein>
<dbReference type="Proteomes" id="UP000176868">
    <property type="component" value="Unassembled WGS sequence"/>
</dbReference>
<dbReference type="EMBL" id="MHWZ01000025">
    <property type="protein sequence ID" value="OHB17279.1"/>
    <property type="molecule type" value="Genomic_DNA"/>
</dbReference>
<sequence>MDRKITFKYSLEKDVENFLRMDKMFGINPQHHDLRIQVKQMKGMDKSIKDIFLTLANSNLL</sequence>
<dbReference type="STRING" id="1802782.A2544_01620"/>
<evidence type="ECO:0000313" key="2">
    <source>
        <dbReference type="Proteomes" id="UP000176868"/>
    </source>
</evidence>
<proteinExistence type="predicted"/>